<evidence type="ECO:0000256" key="11">
    <source>
        <dbReference type="ARBA" id="ARBA00022833"/>
    </source>
</evidence>
<feature type="region of interest" description="Disordered" evidence="20">
    <location>
        <begin position="904"/>
        <end position="951"/>
    </location>
</feature>
<dbReference type="FunFam" id="3.40.50.300:FF:000593">
    <property type="entry name" value="DNA repair protein RAD50"/>
    <property type="match status" value="1"/>
</dbReference>
<evidence type="ECO:0000256" key="15">
    <source>
        <dbReference type="ARBA" id="ARBA00023204"/>
    </source>
</evidence>
<name>A0A7R9SZR5_9CHLO</name>
<evidence type="ECO:0000256" key="14">
    <source>
        <dbReference type="ARBA" id="ARBA00023054"/>
    </source>
</evidence>
<feature type="region of interest" description="Disordered" evidence="20">
    <location>
        <begin position="753"/>
        <end position="790"/>
    </location>
</feature>
<dbReference type="InterPro" id="IPR038729">
    <property type="entry name" value="Rad50/SbcC_AAA"/>
</dbReference>
<dbReference type="GO" id="GO:0030870">
    <property type="term" value="C:Mre11 complex"/>
    <property type="evidence" value="ECO:0007669"/>
    <property type="project" value="InterPro"/>
</dbReference>
<keyword evidence="6" id="KW-0158">Chromosome</keyword>
<keyword evidence="17" id="KW-0469">Meiosis</keyword>
<keyword evidence="8" id="KW-0547">Nucleotide-binding</keyword>
<keyword evidence="10" id="KW-0378">Hydrolase</keyword>
<dbReference type="GO" id="GO:0006302">
    <property type="term" value="P:double-strand break repair"/>
    <property type="evidence" value="ECO:0007669"/>
    <property type="project" value="InterPro"/>
</dbReference>
<keyword evidence="11" id="KW-0862">Zinc</keyword>
<dbReference type="GO" id="GO:0003691">
    <property type="term" value="F:double-stranded telomeric DNA binding"/>
    <property type="evidence" value="ECO:0007669"/>
    <property type="project" value="TreeGrafter"/>
</dbReference>
<dbReference type="GO" id="GO:0043047">
    <property type="term" value="F:single-stranded telomeric DNA binding"/>
    <property type="evidence" value="ECO:0007669"/>
    <property type="project" value="TreeGrafter"/>
</dbReference>
<evidence type="ECO:0000256" key="18">
    <source>
        <dbReference type="ARBA" id="ARBA00049360"/>
    </source>
</evidence>
<accession>A0A7R9SZR5</accession>
<evidence type="ECO:0000256" key="9">
    <source>
        <dbReference type="ARBA" id="ARBA00022763"/>
    </source>
</evidence>
<dbReference type="GO" id="GO:0070192">
    <property type="term" value="P:chromosome organization involved in meiotic cell cycle"/>
    <property type="evidence" value="ECO:0007669"/>
    <property type="project" value="TreeGrafter"/>
</dbReference>
<dbReference type="GO" id="GO:0005524">
    <property type="term" value="F:ATP binding"/>
    <property type="evidence" value="ECO:0007669"/>
    <property type="project" value="UniProtKB-KW"/>
</dbReference>
<evidence type="ECO:0000256" key="3">
    <source>
        <dbReference type="ARBA" id="ARBA00004286"/>
    </source>
</evidence>
<dbReference type="Pfam" id="PF13476">
    <property type="entry name" value="AAA_23"/>
    <property type="match status" value="1"/>
</dbReference>
<proteinExistence type="inferred from homology"/>
<evidence type="ECO:0000256" key="6">
    <source>
        <dbReference type="ARBA" id="ARBA00022454"/>
    </source>
</evidence>
<evidence type="ECO:0000256" key="2">
    <source>
        <dbReference type="ARBA" id="ARBA00004123"/>
    </source>
</evidence>
<evidence type="ECO:0000256" key="20">
    <source>
        <dbReference type="SAM" id="MobiDB-lite"/>
    </source>
</evidence>
<dbReference type="Gene3D" id="3.40.50.300">
    <property type="entry name" value="P-loop containing nucleotide triphosphate hydrolases"/>
    <property type="match status" value="2"/>
</dbReference>
<keyword evidence="9" id="KW-0227">DNA damage</keyword>
<gene>
    <name evidence="22" type="ORF">OLUC0939_LOCUS978</name>
</gene>
<dbReference type="InterPro" id="IPR004584">
    <property type="entry name" value="Rad50_eukaryotes"/>
</dbReference>
<keyword evidence="16" id="KW-0539">Nucleus</keyword>
<sequence length="1313" mass="148365">MCTVDKLLIKGIRSFSPENEHVIQFPKPLTLIVGRNGAGKTTIIECLKMGSTGELPPSARSGQAFIHDPKVADVTEVKAQIKLRFRNVMGKPFVVIRSFQLTQKARGKLEKKDLDSVIQSVDDGGKMVSISRKCVDINAEVPALMGVSKAILENVVFVHQEESNWPLGDSAGLKKKFDEIFSATKYTKALEHIRKLKTEQTGLIREFKGKVESLKIQKDHAMKLRATFETNRDKADDLTDHISSLEAKIQAAQEEIAQIEAVFSSVRQIHEKRNALIARREAVTSENARKLASMNTELTESLEELEKMGDTFNQKFATMKQERDVLDRKLNDVRLEMEALKEHRERMIKTAGRLGAEAEAHTKRIAERSVFAQSIAKKYPEIGVEISPEIAPNALSNALDSRLSMRQQAIDKMRSKHRDLDTACGAKIDEITERLSSHTQRIQIINEQQAARKARLEVINKELGENAVNESAIEELENRVKRANEAYASKSKSDFATQLKVDMEQADQKLGELEREMTKLRSEQESAVQAGESEMKVRMKKEEYSTKNNTLETIVDSRAEQLREIFGAAMPMNIELKDAVIEKLNELSEETANAQTECNTNTSNVAVLEHELEAARAALQSDRREVEEIKSTEKIEANVRLLGAGGFAGYREALDAVNREVTDVEENLTTLTALQTLFSKFVAEAEKNQTCSLCKRGFPSVNAADTFIQDMQTNIANAPAQIASLEERVQKTRERRELLQALSETASRFKTVSEKIPNSERDVSNLEDSLADAQAKKKNAEENLADRQRARESTASLLEDAGNISRLAKEVDALQSTIDSLESRYLESNGETRSALDISNEIEMLDVKREAADREKAILVKRKERHETELLNLERNARDMREELLVAQSRGEKRTQLKAEMADISKATAESAAEQKRMEEERAPGLAEKEKLSSERESQRKTHAQEQDALENEIRELQRVVDTITSMSKTIEAADAAGTSERLVEHNRSLEETNGKIEELEAKLQTRGKQLKAKEEVIARQNDLKRELEDNIAFLRGKREEETILKEIDQLTAEMHNMGQMPDVEKKLRQVTNVKNDFRTEAAEAQGRVKAHREAMKAAGDQLKGAEYNNIEKRLSKQLVELKTVEMVSDDLDRYHKALDKALMSFHATKMEEINKVVRELWQRTYRGQDIDSIQIRSDSDGTTGRSSYNYRVVMLCGGAELEMRGRCSAGQKVLACLIIRLALAETFCLNCGILALDEPTTNLDAPNSDALARSLIEIMKSRRDQENFQLIVITHDMEFAHVLGQRELTDYYWRITKDDNQHSHIEREDIYD</sequence>
<evidence type="ECO:0000259" key="21">
    <source>
        <dbReference type="Pfam" id="PF13476"/>
    </source>
</evidence>
<dbReference type="InterPro" id="IPR027417">
    <property type="entry name" value="P-loop_NTPase"/>
</dbReference>
<dbReference type="GO" id="GO:0016887">
    <property type="term" value="F:ATP hydrolysis activity"/>
    <property type="evidence" value="ECO:0007669"/>
    <property type="project" value="InterPro"/>
</dbReference>
<dbReference type="GO" id="GO:0000794">
    <property type="term" value="C:condensed nuclear chromosome"/>
    <property type="evidence" value="ECO:0007669"/>
    <property type="project" value="TreeGrafter"/>
</dbReference>
<keyword evidence="7" id="KW-0479">Metal-binding</keyword>
<comment type="subcellular location">
    <subcellularLocation>
        <location evidence="3">Chromosome</location>
    </subcellularLocation>
    <subcellularLocation>
        <location evidence="2">Nucleus</location>
    </subcellularLocation>
</comment>
<feature type="compositionally biased region" description="Basic and acidic residues" evidence="20">
    <location>
        <begin position="753"/>
        <end position="764"/>
    </location>
</feature>
<feature type="compositionally biased region" description="Basic and acidic residues" evidence="20">
    <location>
        <begin position="774"/>
        <end position="790"/>
    </location>
</feature>
<reference evidence="22" key="1">
    <citation type="submission" date="2021-01" db="EMBL/GenBank/DDBJ databases">
        <authorList>
            <person name="Corre E."/>
            <person name="Pelletier E."/>
            <person name="Niang G."/>
            <person name="Scheremetjew M."/>
            <person name="Finn R."/>
            <person name="Kale V."/>
            <person name="Holt S."/>
            <person name="Cochrane G."/>
            <person name="Meng A."/>
            <person name="Brown T."/>
            <person name="Cohen L."/>
        </authorList>
    </citation>
    <scope>NUCLEOTIDE SEQUENCE</scope>
    <source>
        <strain evidence="22">Clade-A-BCC118000</strain>
    </source>
</reference>
<keyword evidence="12" id="KW-0067">ATP-binding</keyword>
<evidence type="ECO:0000256" key="8">
    <source>
        <dbReference type="ARBA" id="ARBA00022741"/>
    </source>
</evidence>
<evidence type="ECO:0000256" key="1">
    <source>
        <dbReference type="ARBA" id="ARBA00001947"/>
    </source>
</evidence>
<dbReference type="PANTHER" id="PTHR18867">
    <property type="entry name" value="RAD50"/>
    <property type="match status" value="1"/>
</dbReference>
<comment type="cofactor">
    <cofactor evidence="1">
        <name>Zn(2+)</name>
        <dbReference type="ChEBI" id="CHEBI:29105"/>
    </cofactor>
</comment>
<evidence type="ECO:0000256" key="4">
    <source>
        <dbReference type="ARBA" id="ARBA00009439"/>
    </source>
</evidence>
<dbReference type="EMBL" id="HBDX01001116">
    <property type="protein sequence ID" value="CAD8220259.1"/>
    <property type="molecule type" value="Transcribed_RNA"/>
</dbReference>
<dbReference type="GO" id="GO:0046872">
    <property type="term" value="F:metal ion binding"/>
    <property type="evidence" value="ECO:0007669"/>
    <property type="project" value="UniProtKB-KW"/>
</dbReference>
<keyword evidence="13" id="KW-0460">Magnesium</keyword>
<feature type="coiled-coil region" evidence="19">
    <location>
        <begin position="428"/>
        <end position="530"/>
    </location>
</feature>
<dbReference type="GO" id="GO:0051880">
    <property type="term" value="F:G-quadruplex DNA binding"/>
    <property type="evidence" value="ECO:0007669"/>
    <property type="project" value="TreeGrafter"/>
</dbReference>
<feature type="coiled-coil region" evidence="19">
    <location>
        <begin position="577"/>
        <end position="674"/>
    </location>
</feature>
<dbReference type="GO" id="GO:0000722">
    <property type="term" value="P:telomere maintenance via recombination"/>
    <property type="evidence" value="ECO:0007669"/>
    <property type="project" value="TreeGrafter"/>
</dbReference>
<comment type="similarity">
    <text evidence="4">Belongs to the SMC family. RAD50 subfamily.</text>
</comment>
<evidence type="ECO:0000256" key="16">
    <source>
        <dbReference type="ARBA" id="ARBA00023242"/>
    </source>
</evidence>
<feature type="coiled-coil region" evidence="19">
    <location>
        <begin position="288"/>
        <end position="350"/>
    </location>
</feature>
<organism evidence="22">
    <name type="scientific">Ostreococcus sp. 'lucimarinus'</name>
    <dbReference type="NCBI Taxonomy" id="242159"/>
    <lineage>
        <taxon>Eukaryota</taxon>
        <taxon>Viridiplantae</taxon>
        <taxon>Chlorophyta</taxon>
        <taxon>Mamiellophyceae</taxon>
        <taxon>Mamiellales</taxon>
        <taxon>Bathycoccaceae</taxon>
        <taxon>Ostreococcus</taxon>
    </lineage>
</organism>
<dbReference type="SUPFAM" id="SSF52540">
    <property type="entry name" value="P-loop containing nucleoside triphosphate hydrolases"/>
    <property type="match status" value="1"/>
</dbReference>
<evidence type="ECO:0000256" key="17">
    <source>
        <dbReference type="ARBA" id="ARBA00023254"/>
    </source>
</evidence>
<dbReference type="PANTHER" id="PTHR18867:SF12">
    <property type="entry name" value="DNA REPAIR PROTEIN RAD50"/>
    <property type="match status" value="1"/>
</dbReference>
<evidence type="ECO:0000256" key="12">
    <source>
        <dbReference type="ARBA" id="ARBA00022840"/>
    </source>
</evidence>
<evidence type="ECO:0000256" key="19">
    <source>
        <dbReference type="SAM" id="Coils"/>
    </source>
</evidence>
<evidence type="ECO:0000256" key="13">
    <source>
        <dbReference type="ARBA" id="ARBA00022842"/>
    </source>
</evidence>
<evidence type="ECO:0000313" key="22">
    <source>
        <dbReference type="EMBL" id="CAD8220259.1"/>
    </source>
</evidence>
<feature type="domain" description="Rad50/SbcC-type AAA" evidence="21">
    <location>
        <begin position="6"/>
        <end position="256"/>
    </location>
</feature>
<evidence type="ECO:0000256" key="7">
    <source>
        <dbReference type="ARBA" id="ARBA00022723"/>
    </source>
</evidence>
<feature type="compositionally biased region" description="Basic and acidic residues" evidence="20">
    <location>
        <begin position="913"/>
        <end position="951"/>
    </location>
</feature>
<evidence type="ECO:0000256" key="10">
    <source>
        <dbReference type="ARBA" id="ARBA00022801"/>
    </source>
</evidence>
<keyword evidence="14 19" id="KW-0175">Coiled coil</keyword>
<protein>
    <recommendedName>
        <fullName evidence="5">DNA repair protein RAD50</fullName>
    </recommendedName>
</protein>
<dbReference type="NCBIfam" id="TIGR00606">
    <property type="entry name" value="rad50"/>
    <property type="match status" value="1"/>
</dbReference>
<feature type="coiled-coil region" evidence="19">
    <location>
        <begin position="235"/>
        <end position="262"/>
    </location>
</feature>
<comment type="catalytic activity">
    <reaction evidence="18">
        <text>ATP + H2O = ADP + phosphate + H(+)</text>
        <dbReference type="Rhea" id="RHEA:13065"/>
        <dbReference type="ChEBI" id="CHEBI:15377"/>
        <dbReference type="ChEBI" id="CHEBI:15378"/>
        <dbReference type="ChEBI" id="CHEBI:30616"/>
        <dbReference type="ChEBI" id="CHEBI:43474"/>
        <dbReference type="ChEBI" id="CHEBI:456216"/>
    </reaction>
</comment>
<evidence type="ECO:0000256" key="5">
    <source>
        <dbReference type="ARBA" id="ARBA00017893"/>
    </source>
</evidence>
<dbReference type="GO" id="GO:0007004">
    <property type="term" value="P:telomere maintenance via telomerase"/>
    <property type="evidence" value="ECO:0007669"/>
    <property type="project" value="TreeGrafter"/>
</dbReference>
<keyword evidence="15" id="KW-0234">DNA repair</keyword>